<comment type="caution">
    <text evidence="8">The sequence shown here is derived from an EMBL/GenBank/DDBJ whole genome shotgun (WGS) entry which is preliminary data.</text>
</comment>
<name>A0A6N8IU38_9BURK</name>
<dbReference type="PROSITE" id="PS00143">
    <property type="entry name" value="INSULINASE"/>
    <property type="match status" value="1"/>
</dbReference>
<gene>
    <name evidence="8" type="ORF">GON04_11290</name>
</gene>
<evidence type="ECO:0000256" key="1">
    <source>
        <dbReference type="ARBA" id="ARBA00001947"/>
    </source>
</evidence>
<dbReference type="Pfam" id="PF05193">
    <property type="entry name" value="Peptidase_M16_C"/>
    <property type="match status" value="1"/>
</dbReference>
<proteinExistence type="inferred from homology"/>
<dbReference type="GO" id="GO:0004222">
    <property type="term" value="F:metalloendopeptidase activity"/>
    <property type="evidence" value="ECO:0007669"/>
    <property type="project" value="InterPro"/>
</dbReference>
<accession>A0A6N8IU38</accession>
<dbReference type="Pfam" id="PF00675">
    <property type="entry name" value="Peptidase_M16"/>
    <property type="match status" value="1"/>
</dbReference>
<keyword evidence="5" id="KW-0732">Signal</keyword>
<evidence type="ECO:0000256" key="2">
    <source>
        <dbReference type="ARBA" id="ARBA00007261"/>
    </source>
</evidence>
<dbReference type="Proteomes" id="UP000469385">
    <property type="component" value="Unassembled WGS sequence"/>
</dbReference>
<dbReference type="InterPro" id="IPR007863">
    <property type="entry name" value="Peptidase_M16_C"/>
</dbReference>
<dbReference type="PANTHER" id="PTHR11851:SF49">
    <property type="entry name" value="MITOCHONDRIAL-PROCESSING PEPTIDASE SUBUNIT ALPHA"/>
    <property type="match status" value="1"/>
</dbReference>
<sequence length="480" mass="52377">MKRPLRCVAAACWATLILAGPPAQAQAVPATSTTSAPARAGASVPVQFTLANGMTLIVKPDRRAPTVAHMLWVRVGAMDEVDGTSGVAHILEHMLFKGTAQLGPGEFSRRVAAMGGRENAFTSRDATGYYQQIPSNRLEEVMKLEADRFANNRWPDDEFRRELEVVKEERRLRIEDSPRAMLYEVISGATYLASPYRRPISGWMGDLETMAPQDAREFFQRWYVPANAAVVVAGDVDPQQVRRLAERIYGTIPARPVPARKARIEPAQAGARRVEHKAPAEQSYVALSYKVPQLRGFEPGPEGDDALALTVLAAVLDGYSGARLDRALTQGPDRVADSAGAGNGLWGRGPQLFTLDGVPAPGKTPEQVEAALRAEVAKVAREGVNEAELQRVKTRWVAAEVYKLDSVFSQARELGTFWVQGLPLDASERLIERLKGVTAAQVQGVAARYFGDDQLTVGILRPLPRDPNARPRTPPAGLRH</sequence>
<dbReference type="GO" id="GO:0006508">
    <property type="term" value="P:proteolysis"/>
    <property type="evidence" value="ECO:0007669"/>
    <property type="project" value="InterPro"/>
</dbReference>
<evidence type="ECO:0000259" key="6">
    <source>
        <dbReference type="Pfam" id="PF00675"/>
    </source>
</evidence>
<dbReference type="AlphaFoldDB" id="A0A6N8IU38"/>
<dbReference type="InterPro" id="IPR011765">
    <property type="entry name" value="Pept_M16_N"/>
</dbReference>
<evidence type="ECO:0000256" key="3">
    <source>
        <dbReference type="RuleBase" id="RU004447"/>
    </source>
</evidence>
<feature type="domain" description="Peptidase M16 C-terminal" evidence="7">
    <location>
        <begin position="212"/>
        <end position="394"/>
    </location>
</feature>
<dbReference type="GO" id="GO:0046872">
    <property type="term" value="F:metal ion binding"/>
    <property type="evidence" value="ECO:0007669"/>
    <property type="project" value="InterPro"/>
</dbReference>
<dbReference type="PANTHER" id="PTHR11851">
    <property type="entry name" value="METALLOPROTEASE"/>
    <property type="match status" value="1"/>
</dbReference>
<protein>
    <submittedName>
        <fullName evidence="8">Insulinase family protein</fullName>
    </submittedName>
</protein>
<keyword evidence="9" id="KW-1185">Reference proteome</keyword>
<feature type="domain" description="Peptidase M16 N-terminal" evidence="6">
    <location>
        <begin position="61"/>
        <end position="200"/>
    </location>
</feature>
<evidence type="ECO:0000259" key="7">
    <source>
        <dbReference type="Pfam" id="PF05193"/>
    </source>
</evidence>
<evidence type="ECO:0000256" key="4">
    <source>
        <dbReference type="SAM" id="MobiDB-lite"/>
    </source>
</evidence>
<dbReference type="RefSeq" id="WP_157397968.1">
    <property type="nucleotide sequence ID" value="NZ_WSEL01000003.1"/>
</dbReference>
<dbReference type="Gene3D" id="3.30.830.10">
    <property type="entry name" value="Metalloenzyme, LuxS/M16 peptidase-like"/>
    <property type="match status" value="2"/>
</dbReference>
<comment type="cofactor">
    <cofactor evidence="1">
        <name>Zn(2+)</name>
        <dbReference type="ChEBI" id="CHEBI:29105"/>
    </cofactor>
</comment>
<dbReference type="InterPro" id="IPR050361">
    <property type="entry name" value="MPP/UQCRC_Complex"/>
</dbReference>
<feature type="signal peptide" evidence="5">
    <location>
        <begin position="1"/>
        <end position="25"/>
    </location>
</feature>
<feature type="chain" id="PRO_5027004876" evidence="5">
    <location>
        <begin position="26"/>
        <end position="480"/>
    </location>
</feature>
<organism evidence="8 9">
    <name type="scientific">Ramlibacter pinisoli</name>
    <dbReference type="NCBI Taxonomy" id="2682844"/>
    <lineage>
        <taxon>Bacteria</taxon>
        <taxon>Pseudomonadati</taxon>
        <taxon>Pseudomonadota</taxon>
        <taxon>Betaproteobacteria</taxon>
        <taxon>Burkholderiales</taxon>
        <taxon>Comamonadaceae</taxon>
        <taxon>Ramlibacter</taxon>
    </lineage>
</organism>
<comment type="similarity">
    <text evidence="2 3">Belongs to the peptidase M16 family.</text>
</comment>
<dbReference type="InterPro" id="IPR011249">
    <property type="entry name" value="Metalloenz_LuxS/M16"/>
</dbReference>
<reference evidence="8 9" key="1">
    <citation type="submission" date="2019-12" db="EMBL/GenBank/DDBJ databases">
        <authorList>
            <person name="Huq M.A."/>
        </authorList>
    </citation>
    <scope>NUCLEOTIDE SEQUENCE [LARGE SCALE GENOMIC DNA]</scope>
    <source>
        <strain evidence="8 9">MAH-25</strain>
    </source>
</reference>
<feature type="region of interest" description="Disordered" evidence="4">
    <location>
        <begin position="461"/>
        <end position="480"/>
    </location>
</feature>
<evidence type="ECO:0000313" key="8">
    <source>
        <dbReference type="EMBL" id="MVQ30035.1"/>
    </source>
</evidence>
<dbReference type="InterPro" id="IPR001431">
    <property type="entry name" value="Pept_M16_Zn_BS"/>
</dbReference>
<dbReference type="SUPFAM" id="SSF63411">
    <property type="entry name" value="LuxS/MPP-like metallohydrolase"/>
    <property type="match status" value="2"/>
</dbReference>
<dbReference type="EMBL" id="WSEL01000003">
    <property type="protein sequence ID" value="MVQ30035.1"/>
    <property type="molecule type" value="Genomic_DNA"/>
</dbReference>
<evidence type="ECO:0000256" key="5">
    <source>
        <dbReference type="SAM" id="SignalP"/>
    </source>
</evidence>
<evidence type="ECO:0000313" key="9">
    <source>
        <dbReference type="Proteomes" id="UP000469385"/>
    </source>
</evidence>